<dbReference type="Proteomes" id="UP001163603">
    <property type="component" value="Chromosome 12"/>
</dbReference>
<reference evidence="2" key="1">
    <citation type="journal article" date="2023" name="G3 (Bethesda)">
        <title>Genome assembly and association tests identify interacting loci associated with vigor, precocity, and sex in interspecific pistachio rootstocks.</title>
        <authorList>
            <person name="Palmer W."/>
            <person name="Jacygrad E."/>
            <person name="Sagayaradj S."/>
            <person name="Cavanaugh K."/>
            <person name="Han R."/>
            <person name="Bertier L."/>
            <person name="Beede B."/>
            <person name="Kafkas S."/>
            <person name="Golino D."/>
            <person name="Preece J."/>
            <person name="Michelmore R."/>
        </authorList>
    </citation>
    <scope>NUCLEOTIDE SEQUENCE [LARGE SCALE GENOMIC DNA]</scope>
</reference>
<name>A0ACC0XGI1_9ROSI</name>
<comment type="caution">
    <text evidence="1">The sequence shown here is derived from an EMBL/GenBank/DDBJ whole genome shotgun (WGS) entry which is preliminary data.</text>
</comment>
<dbReference type="EMBL" id="CM047747">
    <property type="protein sequence ID" value="KAJ0016867.1"/>
    <property type="molecule type" value="Genomic_DNA"/>
</dbReference>
<protein>
    <submittedName>
        <fullName evidence="1">Uncharacterized protein</fullName>
    </submittedName>
</protein>
<organism evidence="1 2">
    <name type="scientific">Pistacia integerrima</name>
    <dbReference type="NCBI Taxonomy" id="434235"/>
    <lineage>
        <taxon>Eukaryota</taxon>
        <taxon>Viridiplantae</taxon>
        <taxon>Streptophyta</taxon>
        <taxon>Embryophyta</taxon>
        <taxon>Tracheophyta</taxon>
        <taxon>Spermatophyta</taxon>
        <taxon>Magnoliopsida</taxon>
        <taxon>eudicotyledons</taxon>
        <taxon>Gunneridae</taxon>
        <taxon>Pentapetalae</taxon>
        <taxon>rosids</taxon>
        <taxon>malvids</taxon>
        <taxon>Sapindales</taxon>
        <taxon>Anacardiaceae</taxon>
        <taxon>Pistacia</taxon>
    </lineage>
</organism>
<accession>A0ACC0XGI1</accession>
<evidence type="ECO:0000313" key="2">
    <source>
        <dbReference type="Proteomes" id="UP001163603"/>
    </source>
</evidence>
<keyword evidence="2" id="KW-1185">Reference proteome</keyword>
<sequence length="131" mass="14271">MLSLSLSLSLTLSLYVKTLYKLFSSIEFAHVGENSNLYLNNGVPLHKAALKGDWKSAKKLLEKDPTMLCAGITKGNETVLHIAAGARQTGFVEGLIKLIQSEDLTLQDQKKKIPPSVAPLQHELLISLGLC</sequence>
<evidence type="ECO:0000313" key="1">
    <source>
        <dbReference type="EMBL" id="KAJ0016867.1"/>
    </source>
</evidence>
<gene>
    <name evidence="1" type="ORF">Pint_12142</name>
</gene>
<proteinExistence type="predicted"/>